<dbReference type="InterPro" id="IPR015421">
    <property type="entry name" value="PyrdxlP-dep_Trfase_major"/>
</dbReference>
<comment type="caution">
    <text evidence="7">The sequence shown here is derived from an EMBL/GenBank/DDBJ whole genome shotgun (WGS) entry which is preliminary data.</text>
</comment>
<evidence type="ECO:0000256" key="2">
    <source>
        <dbReference type="ARBA" id="ARBA00012224"/>
    </source>
</evidence>
<dbReference type="GO" id="GO:0030170">
    <property type="term" value="F:pyridoxal phosphate binding"/>
    <property type="evidence" value="ECO:0007669"/>
    <property type="project" value="InterPro"/>
</dbReference>
<dbReference type="InterPro" id="IPR015424">
    <property type="entry name" value="PyrdxlP-dep_Trfase"/>
</dbReference>
<evidence type="ECO:0000259" key="6">
    <source>
        <dbReference type="Pfam" id="PF00155"/>
    </source>
</evidence>
<dbReference type="Gene3D" id="3.40.640.10">
    <property type="entry name" value="Type I PLP-dependent aspartate aminotransferase-like (Major domain)"/>
    <property type="match status" value="1"/>
</dbReference>
<evidence type="ECO:0000256" key="3">
    <source>
        <dbReference type="ARBA" id="ARBA00022898"/>
    </source>
</evidence>
<proteinExistence type="inferred from homology"/>
<comment type="similarity">
    <text evidence="5">Belongs to the class-II pyridoxal-phosphate-dependent aminotransferase family. MalY/PatB cystathionine beta-lyase subfamily.</text>
</comment>
<gene>
    <name evidence="7" type="ORF">IGM_02190</name>
</gene>
<dbReference type="InterPro" id="IPR051798">
    <property type="entry name" value="Class-II_PLP-Dep_Aminotrans"/>
</dbReference>
<protein>
    <recommendedName>
        <fullName evidence="2">cysteine-S-conjugate beta-lyase</fullName>
        <ecNumber evidence="2">4.4.1.13</ecNumber>
    </recommendedName>
</protein>
<dbReference type="Pfam" id="PF00155">
    <property type="entry name" value="Aminotran_1_2"/>
    <property type="match status" value="1"/>
</dbReference>
<evidence type="ECO:0000256" key="4">
    <source>
        <dbReference type="ARBA" id="ARBA00023239"/>
    </source>
</evidence>
<name>A0A9W5QW67_BACCE</name>
<dbReference type="GO" id="GO:0047804">
    <property type="term" value="F:cysteine-S-conjugate beta-lyase activity"/>
    <property type="evidence" value="ECO:0007669"/>
    <property type="project" value="UniProtKB-EC"/>
</dbReference>
<dbReference type="EMBL" id="AHEF01000042">
    <property type="protein sequence ID" value="EOP90498.1"/>
    <property type="molecule type" value="Genomic_DNA"/>
</dbReference>
<evidence type="ECO:0000256" key="5">
    <source>
        <dbReference type="ARBA" id="ARBA00037974"/>
    </source>
</evidence>
<evidence type="ECO:0000313" key="7">
    <source>
        <dbReference type="EMBL" id="EOP90498.1"/>
    </source>
</evidence>
<dbReference type="Gene3D" id="3.90.1150.10">
    <property type="entry name" value="Aspartate Aminotransferase, domain 1"/>
    <property type="match status" value="1"/>
</dbReference>
<dbReference type="SUPFAM" id="SSF53383">
    <property type="entry name" value="PLP-dependent transferases"/>
    <property type="match status" value="1"/>
</dbReference>
<feature type="domain" description="Aminotransferase class I/classII large" evidence="6">
    <location>
        <begin position="4"/>
        <end position="161"/>
    </location>
</feature>
<reference evidence="7 8" key="1">
    <citation type="submission" date="2012-12" db="EMBL/GenBank/DDBJ databases">
        <title>The Genome Sequence of Bacillus cereus HuB4-4.</title>
        <authorList>
            <consortium name="The Broad Institute Genome Sequencing Platform"/>
            <consortium name="The Broad Institute Genome Sequencing Center for Infectious Disease"/>
            <person name="Feldgarden M."/>
            <person name="Van der Auwera G.A."/>
            <person name="Mahillon J."/>
            <person name="Duprez V."/>
            <person name="Timmery S."/>
            <person name="Mattelet C."/>
            <person name="Dierick K."/>
            <person name="Sun M."/>
            <person name="Yu Z."/>
            <person name="Zhu L."/>
            <person name="Hu X."/>
            <person name="Shank E.B."/>
            <person name="Swiecicka I."/>
            <person name="Hansen B.M."/>
            <person name="Andrup L."/>
            <person name="Walker B."/>
            <person name="Young S.K."/>
            <person name="Zeng Q."/>
            <person name="Gargeya S."/>
            <person name="Fitzgerald M."/>
            <person name="Haas B."/>
            <person name="Abouelleil A."/>
            <person name="Alvarado L."/>
            <person name="Arachchi H.M."/>
            <person name="Berlin A.M."/>
            <person name="Chapman S.B."/>
            <person name="Dewar J."/>
            <person name="Goldberg J."/>
            <person name="Griggs A."/>
            <person name="Gujja S."/>
            <person name="Hansen M."/>
            <person name="Howarth C."/>
            <person name="Imamovic A."/>
            <person name="Larimer J."/>
            <person name="McCowan C."/>
            <person name="Murphy C."/>
            <person name="Neiman D."/>
            <person name="Pearson M."/>
            <person name="Priest M."/>
            <person name="Roberts A."/>
            <person name="Saif S."/>
            <person name="Shea T."/>
            <person name="Sisk P."/>
            <person name="Sykes S."/>
            <person name="Wortman J."/>
            <person name="Nusbaum C."/>
            <person name="Birren B."/>
        </authorList>
    </citation>
    <scope>NUCLEOTIDE SEQUENCE [LARGE SCALE GENOMIC DNA]</scope>
    <source>
        <strain evidence="7 8">HuB4-4</strain>
    </source>
</reference>
<dbReference type="EC" id="4.4.1.13" evidence="2"/>
<dbReference type="InterPro" id="IPR015422">
    <property type="entry name" value="PyrdxlP-dep_Trfase_small"/>
</dbReference>
<dbReference type="InterPro" id="IPR004839">
    <property type="entry name" value="Aminotransferase_I/II_large"/>
</dbReference>
<keyword evidence="4" id="KW-0456">Lyase</keyword>
<dbReference type="CDD" id="cd00609">
    <property type="entry name" value="AAT_like"/>
    <property type="match status" value="1"/>
</dbReference>
<dbReference type="AlphaFoldDB" id="A0A9W5QW67"/>
<evidence type="ECO:0000256" key="1">
    <source>
        <dbReference type="ARBA" id="ARBA00001933"/>
    </source>
</evidence>
<organism evidence="7 8">
    <name type="scientific">Bacillus cereus HuB4-4</name>
    <dbReference type="NCBI Taxonomy" id="1053211"/>
    <lineage>
        <taxon>Bacteria</taxon>
        <taxon>Bacillati</taxon>
        <taxon>Bacillota</taxon>
        <taxon>Bacilli</taxon>
        <taxon>Bacillales</taxon>
        <taxon>Bacillaceae</taxon>
        <taxon>Bacillus</taxon>
        <taxon>Bacillus cereus group</taxon>
    </lineage>
</organism>
<sequence>MENNSITCISTSKTFNLAGLKTCNLIIQNPHIKELYEKKLQTLSLHSESFFGITAVEAAYNYGEEWLNQLLFYLEENLNFLLHYFQQHINEVKVIRPEGTYLVWLDFRKLKMNKGNIEEWMYQKAKVALNEGSMFGTNGEGFLRMNIACPRVTLEKGLSRIRKAL</sequence>
<dbReference type="PANTHER" id="PTHR43525">
    <property type="entry name" value="PROTEIN MALY"/>
    <property type="match status" value="1"/>
</dbReference>
<dbReference type="Proteomes" id="UP000014009">
    <property type="component" value="Unassembled WGS sequence"/>
</dbReference>
<keyword evidence="3" id="KW-0663">Pyridoxal phosphate</keyword>
<comment type="cofactor">
    <cofactor evidence="1">
        <name>pyridoxal 5'-phosphate</name>
        <dbReference type="ChEBI" id="CHEBI:597326"/>
    </cofactor>
</comment>
<evidence type="ECO:0000313" key="8">
    <source>
        <dbReference type="Proteomes" id="UP000014009"/>
    </source>
</evidence>
<dbReference type="PANTHER" id="PTHR43525:SF1">
    <property type="entry name" value="PROTEIN MALY"/>
    <property type="match status" value="1"/>
</dbReference>
<accession>A0A9W5QW67</accession>